<evidence type="ECO:0000256" key="3">
    <source>
        <dbReference type="ARBA" id="ARBA00022946"/>
    </source>
</evidence>
<keyword evidence="3" id="KW-0809">Transit peptide</keyword>
<dbReference type="InterPro" id="IPR007648">
    <property type="entry name" value="ATPase_inhibitor_mt"/>
</dbReference>
<feature type="region of interest" description="Disordered" evidence="7">
    <location>
        <begin position="26"/>
        <end position="51"/>
    </location>
</feature>
<dbReference type="AlphaFoldDB" id="A0AAD9PD51"/>
<protein>
    <recommendedName>
        <fullName evidence="6">ATP synthase F1 subunit epsilon</fullName>
    </recommendedName>
</protein>
<dbReference type="SUPFAM" id="SSF64602">
    <property type="entry name" value="F1 ATPase inhibitor, IF1, C-terminal domain"/>
    <property type="match status" value="2"/>
</dbReference>
<feature type="compositionally biased region" description="Gly residues" evidence="7">
    <location>
        <begin position="26"/>
        <end position="44"/>
    </location>
</feature>
<name>A0AAD9PD51_RIDPI</name>
<gene>
    <name evidence="8" type="ORF">NP493_33g03000</name>
</gene>
<evidence type="ECO:0000256" key="7">
    <source>
        <dbReference type="SAM" id="MobiDB-lite"/>
    </source>
</evidence>
<dbReference type="PANTHER" id="PTHR48417">
    <property type="entry name" value="ATP SYNTHASE F1 SUBUNIT EPSILON"/>
    <property type="match status" value="1"/>
</dbReference>
<proteinExistence type="inferred from homology"/>
<evidence type="ECO:0000256" key="4">
    <source>
        <dbReference type="ARBA" id="ARBA00023054"/>
    </source>
</evidence>
<keyword evidence="4" id="KW-0175">Coiled coil</keyword>
<comment type="similarity">
    <text evidence="2">Belongs to the ATPase inhibitor family.</text>
</comment>
<dbReference type="Proteomes" id="UP001209878">
    <property type="component" value="Unassembled WGS sequence"/>
</dbReference>
<reference evidence="8" key="1">
    <citation type="journal article" date="2023" name="Mol. Biol. Evol.">
        <title>Third-Generation Sequencing Reveals the Adaptive Role of the Epigenome in Three Deep-Sea Polychaetes.</title>
        <authorList>
            <person name="Perez M."/>
            <person name="Aroh O."/>
            <person name="Sun Y."/>
            <person name="Lan Y."/>
            <person name="Juniper S.K."/>
            <person name="Young C.R."/>
            <person name="Angers B."/>
            <person name="Qian P.Y."/>
        </authorList>
    </citation>
    <scope>NUCLEOTIDE SEQUENCE</scope>
    <source>
        <strain evidence="8">R07B-5</strain>
    </source>
</reference>
<evidence type="ECO:0000256" key="6">
    <source>
        <dbReference type="ARBA" id="ARBA00030036"/>
    </source>
</evidence>
<dbReference type="Gene3D" id="1.20.5.500">
    <property type="entry name" value="Single helix bin"/>
    <property type="match status" value="2"/>
</dbReference>
<dbReference type="GO" id="GO:0005739">
    <property type="term" value="C:mitochondrion"/>
    <property type="evidence" value="ECO:0007669"/>
    <property type="project" value="UniProtKB-SubCell"/>
</dbReference>
<comment type="subcellular location">
    <subcellularLocation>
        <location evidence="1">Mitochondrion</location>
    </subcellularLocation>
</comment>
<dbReference type="EMBL" id="JAODUO010000033">
    <property type="protein sequence ID" value="KAK2192336.1"/>
    <property type="molecule type" value="Genomic_DNA"/>
</dbReference>
<accession>A0AAD9PD51</accession>
<keyword evidence="5" id="KW-0496">Mitochondrion</keyword>
<evidence type="ECO:0000256" key="5">
    <source>
        <dbReference type="ARBA" id="ARBA00023128"/>
    </source>
</evidence>
<evidence type="ECO:0000256" key="1">
    <source>
        <dbReference type="ARBA" id="ARBA00004173"/>
    </source>
</evidence>
<dbReference type="FunFam" id="1.20.5.500:FF:000007">
    <property type="entry name" value="ATPase inhibitor, putative"/>
    <property type="match status" value="1"/>
</dbReference>
<evidence type="ECO:0000256" key="2">
    <source>
        <dbReference type="ARBA" id="ARBA00010901"/>
    </source>
</evidence>
<dbReference type="PANTHER" id="PTHR48417:SF1">
    <property type="entry name" value="ATP SYNTHASE F1 SUBUNIT EPSILON"/>
    <property type="match status" value="1"/>
</dbReference>
<organism evidence="8 9">
    <name type="scientific">Ridgeia piscesae</name>
    <name type="common">Tubeworm</name>
    <dbReference type="NCBI Taxonomy" id="27915"/>
    <lineage>
        <taxon>Eukaryota</taxon>
        <taxon>Metazoa</taxon>
        <taxon>Spiralia</taxon>
        <taxon>Lophotrochozoa</taxon>
        <taxon>Annelida</taxon>
        <taxon>Polychaeta</taxon>
        <taxon>Sedentaria</taxon>
        <taxon>Canalipalpata</taxon>
        <taxon>Sabellida</taxon>
        <taxon>Siboglinidae</taxon>
        <taxon>Ridgeia</taxon>
    </lineage>
</organism>
<dbReference type="Pfam" id="PF04568">
    <property type="entry name" value="IATP"/>
    <property type="match status" value="1"/>
</dbReference>
<evidence type="ECO:0000313" key="9">
    <source>
        <dbReference type="Proteomes" id="UP001209878"/>
    </source>
</evidence>
<evidence type="ECO:0000313" key="8">
    <source>
        <dbReference type="EMBL" id="KAK2192336.1"/>
    </source>
</evidence>
<sequence>MALRLVRISRPLRAICQVSLRAMSSGGTGGEWGSGVGKGGGSGGSIRSAGGTFGKIEATREEQYFRELQQEQLKELGTQMSEEVEILQKQITEEESAQQLDALKEHHHEEIASLEKQIKDEQEELNRHKKKLQDLQNLIPKE</sequence>
<keyword evidence="9" id="KW-1185">Reference proteome</keyword>
<feature type="region of interest" description="Disordered" evidence="7">
    <location>
        <begin position="122"/>
        <end position="142"/>
    </location>
</feature>
<comment type="caution">
    <text evidence="8">The sequence shown here is derived from an EMBL/GenBank/DDBJ whole genome shotgun (WGS) entry which is preliminary data.</text>
</comment>
<dbReference type="GO" id="GO:0042030">
    <property type="term" value="F:ATPase inhibitor activity"/>
    <property type="evidence" value="ECO:0007669"/>
    <property type="project" value="InterPro"/>
</dbReference>